<keyword evidence="6" id="KW-1185">Reference proteome</keyword>
<keyword evidence="3" id="KW-0067">ATP-binding</keyword>
<dbReference type="OMA" id="MAQCANE"/>
<name>K0TK45_THAOC</name>
<evidence type="ECO:0000313" key="5">
    <source>
        <dbReference type="EMBL" id="EJK71017.1"/>
    </source>
</evidence>
<keyword evidence="1" id="KW-0677">Repeat</keyword>
<feature type="domain" description="ABC transporter" evidence="4">
    <location>
        <begin position="71"/>
        <end position="287"/>
    </location>
</feature>
<dbReference type="PANTHER" id="PTHR19211:SF14">
    <property type="entry name" value="ATP-BINDING CASSETTE SUB-FAMILY F MEMBER 1"/>
    <property type="match status" value="1"/>
</dbReference>
<dbReference type="InterPro" id="IPR050611">
    <property type="entry name" value="ABCF"/>
</dbReference>
<reference evidence="5 6" key="1">
    <citation type="journal article" date="2012" name="Genome Biol.">
        <title>Genome and low-iron response of an oceanic diatom adapted to chronic iron limitation.</title>
        <authorList>
            <person name="Lommer M."/>
            <person name="Specht M."/>
            <person name="Roy A.S."/>
            <person name="Kraemer L."/>
            <person name="Andreson R."/>
            <person name="Gutowska M.A."/>
            <person name="Wolf J."/>
            <person name="Bergner S.V."/>
            <person name="Schilhabel M.B."/>
            <person name="Klostermeier U.C."/>
            <person name="Beiko R.G."/>
            <person name="Rosenstiel P."/>
            <person name="Hippler M."/>
            <person name="Laroche J."/>
        </authorList>
    </citation>
    <scope>NUCLEOTIDE SEQUENCE [LARGE SCALE GENOMIC DNA]</scope>
    <source>
        <strain evidence="5 6">CCMP1005</strain>
    </source>
</reference>
<dbReference type="InterPro" id="IPR003593">
    <property type="entry name" value="AAA+_ATPase"/>
</dbReference>
<evidence type="ECO:0000256" key="1">
    <source>
        <dbReference type="ARBA" id="ARBA00022737"/>
    </source>
</evidence>
<sequence>MQKGGGANRAGHVNGAYTNAAGFQSAFVSNEKAALGENHQLLNFKFPAAAPLKGGANMPMIIMEGCRFRYLQPSGVDSNSSHKWLLEDMTLNVCERSRIAIIGKNGAGKSTLLKIMCGELDVNGGEYRRHPNLKVAHISQHHIEQLADYLLCTPVEYFRQHHGAKDEQEVRQFLGGFGLVGSLALQRIGTLSGGQKARLAFATVMYSAPHVLVLDEPSNHLDADSLTHLIEAVKSFHGAVLIVSHHQDFMAQCANEMWTVANGHVKVEIADELRNFDGLFESYKSNLRKELKC</sequence>
<evidence type="ECO:0000256" key="2">
    <source>
        <dbReference type="ARBA" id="ARBA00022741"/>
    </source>
</evidence>
<organism evidence="5 6">
    <name type="scientific">Thalassiosira oceanica</name>
    <name type="common">Marine diatom</name>
    <dbReference type="NCBI Taxonomy" id="159749"/>
    <lineage>
        <taxon>Eukaryota</taxon>
        <taxon>Sar</taxon>
        <taxon>Stramenopiles</taxon>
        <taxon>Ochrophyta</taxon>
        <taxon>Bacillariophyta</taxon>
        <taxon>Coscinodiscophyceae</taxon>
        <taxon>Thalassiosirophycidae</taxon>
        <taxon>Thalassiosirales</taxon>
        <taxon>Thalassiosiraceae</taxon>
        <taxon>Thalassiosira</taxon>
    </lineage>
</organism>
<dbReference type="SUPFAM" id="SSF52540">
    <property type="entry name" value="P-loop containing nucleoside triphosphate hydrolases"/>
    <property type="match status" value="1"/>
</dbReference>
<accession>K0TK45</accession>
<dbReference type="PROSITE" id="PS00211">
    <property type="entry name" value="ABC_TRANSPORTER_1"/>
    <property type="match status" value="1"/>
</dbReference>
<dbReference type="InterPro" id="IPR017871">
    <property type="entry name" value="ABC_transporter-like_CS"/>
</dbReference>
<dbReference type="Pfam" id="PF00005">
    <property type="entry name" value="ABC_tran"/>
    <property type="match status" value="1"/>
</dbReference>
<keyword evidence="2" id="KW-0547">Nucleotide-binding</keyword>
<dbReference type="CDD" id="cd03221">
    <property type="entry name" value="ABCF_EF-3"/>
    <property type="match status" value="1"/>
</dbReference>
<protein>
    <recommendedName>
        <fullName evidence="4">ABC transporter domain-containing protein</fullName>
    </recommendedName>
</protein>
<dbReference type="GO" id="GO:0005524">
    <property type="term" value="F:ATP binding"/>
    <property type="evidence" value="ECO:0007669"/>
    <property type="project" value="UniProtKB-KW"/>
</dbReference>
<dbReference type="FunFam" id="3.40.50.300:FF:001197">
    <property type="entry name" value="Putative ATP-binding cassette family ATPase"/>
    <property type="match status" value="1"/>
</dbReference>
<evidence type="ECO:0000313" key="6">
    <source>
        <dbReference type="Proteomes" id="UP000266841"/>
    </source>
</evidence>
<dbReference type="Gene3D" id="3.40.50.300">
    <property type="entry name" value="P-loop containing nucleotide triphosphate hydrolases"/>
    <property type="match status" value="2"/>
</dbReference>
<evidence type="ECO:0000259" key="4">
    <source>
        <dbReference type="PROSITE" id="PS50893"/>
    </source>
</evidence>
<dbReference type="OrthoDB" id="2110130at2759"/>
<proteinExistence type="predicted"/>
<dbReference type="SMART" id="SM00382">
    <property type="entry name" value="AAA"/>
    <property type="match status" value="1"/>
</dbReference>
<gene>
    <name evidence="5" type="ORF">THAOC_07580</name>
</gene>
<comment type="caution">
    <text evidence="5">The sequence shown here is derived from an EMBL/GenBank/DDBJ whole genome shotgun (WGS) entry which is preliminary data.</text>
</comment>
<dbReference type="EMBL" id="AGNL01007751">
    <property type="protein sequence ID" value="EJK71017.1"/>
    <property type="molecule type" value="Genomic_DNA"/>
</dbReference>
<dbReference type="InterPro" id="IPR003439">
    <property type="entry name" value="ABC_transporter-like_ATP-bd"/>
</dbReference>
<dbReference type="Proteomes" id="UP000266841">
    <property type="component" value="Unassembled WGS sequence"/>
</dbReference>
<dbReference type="InterPro" id="IPR027417">
    <property type="entry name" value="P-loop_NTPase"/>
</dbReference>
<dbReference type="PROSITE" id="PS50893">
    <property type="entry name" value="ABC_TRANSPORTER_2"/>
    <property type="match status" value="1"/>
</dbReference>
<dbReference type="GO" id="GO:0016887">
    <property type="term" value="F:ATP hydrolysis activity"/>
    <property type="evidence" value="ECO:0007669"/>
    <property type="project" value="InterPro"/>
</dbReference>
<evidence type="ECO:0000256" key="3">
    <source>
        <dbReference type="ARBA" id="ARBA00022840"/>
    </source>
</evidence>
<dbReference type="PANTHER" id="PTHR19211">
    <property type="entry name" value="ATP-BINDING TRANSPORT PROTEIN-RELATED"/>
    <property type="match status" value="1"/>
</dbReference>
<dbReference type="eggNOG" id="KOG0062">
    <property type="taxonomic scope" value="Eukaryota"/>
</dbReference>
<dbReference type="AlphaFoldDB" id="K0TK45"/>